<dbReference type="EMBL" id="CAEY01000589">
    <property type="status" value="NOT_ANNOTATED_CDS"/>
    <property type="molecule type" value="Genomic_DNA"/>
</dbReference>
<feature type="chain" id="PRO_5004581166" evidence="1">
    <location>
        <begin position="22"/>
        <end position="161"/>
    </location>
</feature>
<dbReference type="Gene3D" id="2.60.60.20">
    <property type="entry name" value="PLAT/LH2 domain"/>
    <property type="match status" value="1"/>
</dbReference>
<reference evidence="3" key="1">
    <citation type="submission" date="2011-08" db="EMBL/GenBank/DDBJ databases">
        <authorList>
            <person name="Rombauts S."/>
        </authorList>
    </citation>
    <scope>NUCLEOTIDE SEQUENCE</scope>
    <source>
        <strain evidence="3">London</strain>
    </source>
</reference>
<name>T1KV30_TETUR</name>
<gene>
    <name evidence="2" type="primary">107367534</name>
</gene>
<evidence type="ECO:0000313" key="2">
    <source>
        <dbReference type="EnsemblMetazoa" id="tetur22g02200.1"/>
    </source>
</evidence>
<proteinExistence type="predicted"/>
<keyword evidence="1" id="KW-0732">Signal</keyword>
<keyword evidence="3" id="KW-1185">Reference proteome</keyword>
<dbReference type="EnsemblMetazoa" id="tetur22g02200.1">
    <property type="protein sequence ID" value="tetur22g02200.1"/>
    <property type="gene ID" value="tetur22g02200"/>
</dbReference>
<accession>T1KV30</accession>
<protein>
    <submittedName>
        <fullName evidence="2">Uncharacterized protein</fullName>
    </submittedName>
</protein>
<dbReference type="HOGENOM" id="CLU_139380_0_0_1"/>
<dbReference type="KEGG" id="tut:107367534"/>
<dbReference type="AlphaFoldDB" id="T1KV30"/>
<feature type="signal peptide" evidence="1">
    <location>
        <begin position="1"/>
        <end position="21"/>
    </location>
</feature>
<organism evidence="2 3">
    <name type="scientific">Tetranychus urticae</name>
    <name type="common">Two-spotted spider mite</name>
    <dbReference type="NCBI Taxonomy" id="32264"/>
    <lineage>
        <taxon>Eukaryota</taxon>
        <taxon>Metazoa</taxon>
        <taxon>Ecdysozoa</taxon>
        <taxon>Arthropoda</taxon>
        <taxon>Chelicerata</taxon>
        <taxon>Arachnida</taxon>
        <taxon>Acari</taxon>
        <taxon>Acariformes</taxon>
        <taxon>Trombidiformes</taxon>
        <taxon>Prostigmata</taxon>
        <taxon>Eleutherengona</taxon>
        <taxon>Raphignathae</taxon>
        <taxon>Tetranychoidea</taxon>
        <taxon>Tetranychidae</taxon>
        <taxon>Tetranychus</taxon>
    </lineage>
</organism>
<dbReference type="Proteomes" id="UP000015104">
    <property type="component" value="Unassembled WGS sequence"/>
</dbReference>
<sequence>MNSKILLAFVLAVNICVIIDAAQVYSYEVIVKTADKKFSSHDGKIKISVLSSDSVKTSQEAFVLTPTDVKIKQDKTYTATISSVAPLNNITCVYLRWSLASPYNPVYAVKKPVIYFDPIIVSNSVVDPNTQISVSASRKFCPATIPIAIKHADGASFDACT</sequence>
<reference evidence="2" key="2">
    <citation type="submission" date="2015-06" db="UniProtKB">
        <authorList>
            <consortium name="EnsemblMetazoa"/>
        </authorList>
    </citation>
    <scope>IDENTIFICATION</scope>
</reference>
<evidence type="ECO:0000256" key="1">
    <source>
        <dbReference type="SAM" id="SignalP"/>
    </source>
</evidence>
<evidence type="ECO:0000313" key="3">
    <source>
        <dbReference type="Proteomes" id="UP000015104"/>
    </source>
</evidence>